<dbReference type="InterPro" id="IPR016024">
    <property type="entry name" value="ARM-type_fold"/>
</dbReference>
<dbReference type="InterPro" id="IPR011989">
    <property type="entry name" value="ARM-like"/>
</dbReference>
<comment type="caution">
    <text evidence="1">The sequence shown here is derived from an EMBL/GenBank/DDBJ whole genome shotgun (WGS) entry which is preliminary data.</text>
</comment>
<name>A0A855XDN3_9BACT</name>
<evidence type="ECO:0008006" key="3">
    <source>
        <dbReference type="Google" id="ProtNLM"/>
    </source>
</evidence>
<evidence type="ECO:0000313" key="2">
    <source>
        <dbReference type="Proteomes" id="UP000250918"/>
    </source>
</evidence>
<dbReference type="Pfam" id="PF13646">
    <property type="entry name" value="HEAT_2"/>
    <property type="match status" value="1"/>
</dbReference>
<dbReference type="SMART" id="SM00567">
    <property type="entry name" value="EZ_HEAT"/>
    <property type="match status" value="5"/>
</dbReference>
<sequence>EAVIRTDLNELVHSLAAELAMACKKMAIYSQDHPVGRRSLEKPFLLFGKLFGFRKYVSIAVHRGNLYICNICLKEAVYYSPIVQAMQVLDISALLFESSMSIRDFSIFVQRFVKRVRPDDPEYDLAEYLKKNRILSIQVNSEPAFKLIENQRQYRGEVDDDFSVRRLALDQIGNDLTALARLGDMRDDQFVTAGIDFDPAIVRYLLPEKVASIRPTVFRRELEMIADGIRNNTRPGEQIDSAVQTYMSLFKLVNLHPDKERIIENLDSDFGAAASQQRDRIGDVTSTTGAIKTNVISQIDSVIADIFSLSNLECDSASFSDSFERLLKTGLRGKAEEVLQQLMEYLRDANPGYRQKALSLLIDAIGQINMDSDERLLELVAADVVAQISNRRETYEYSELVARVCDRCLVERRYDLIADLAGAMASRRHMEGDVSTYDSMAVKKALQTLNRREVIDRLVDDLFKSDFETAGKIKQILVALASEEVALVLAQVVAHPTRQVRQQSLRVLAELGKAALKVFSRIINDDEWFARDASRQELPDAKWYVVRNSIFVLGSLKDPEAVLPLRLRTSDPDIRVRREIVSALEKIGGEEAVDLLVLMAEDLAREIRESAIAAIGVLGTADVVPLLVDLAKRGESETVKLIGVLGKLGGQEARDFLCHLLEDEYELTAIAAGGVSKDDLRLAAVRALGTIGDTMAIERIRNYQANLPAAHKLFFKNSPVNKAIADILSRH</sequence>
<dbReference type="Proteomes" id="UP000250918">
    <property type="component" value="Unassembled WGS sequence"/>
</dbReference>
<dbReference type="SUPFAM" id="SSF48371">
    <property type="entry name" value="ARM repeat"/>
    <property type="match status" value="1"/>
</dbReference>
<dbReference type="EMBL" id="PQAP01000001">
    <property type="protein sequence ID" value="PWB76403.1"/>
    <property type="molecule type" value="Genomic_DNA"/>
</dbReference>
<organism evidence="1 2">
    <name type="scientific">candidate division GN15 bacterium</name>
    <dbReference type="NCBI Taxonomy" id="2072418"/>
    <lineage>
        <taxon>Bacteria</taxon>
        <taxon>candidate division GN15</taxon>
    </lineage>
</organism>
<gene>
    <name evidence="1" type="ORF">C3F09_00085</name>
</gene>
<dbReference type="PANTHER" id="PTHR12697:SF38">
    <property type="entry name" value="PBS LYASE HEAT DOMAIN PROTEIN REPEAT-CONTAINING PROTEIN"/>
    <property type="match status" value="1"/>
</dbReference>
<dbReference type="GO" id="GO:0016491">
    <property type="term" value="F:oxidoreductase activity"/>
    <property type="evidence" value="ECO:0007669"/>
    <property type="project" value="TreeGrafter"/>
</dbReference>
<dbReference type="PANTHER" id="PTHR12697">
    <property type="entry name" value="PBS LYASE HEAT-LIKE PROTEIN"/>
    <property type="match status" value="1"/>
</dbReference>
<dbReference type="InterPro" id="IPR004155">
    <property type="entry name" value="PBS_lyase_HEAT"/>
</dbReference>
<dbReference type="Gene3D" id="1.25.10.10">
    <property type="entry name" value="Leucine-rich Repeat Variant"/>
    <property type="match status" value="2"/>
</dbReference>
<accession>A0A855XDN3</accession>
<dbReference type="AlphaFoldDB" id="A0A855XDN3"/>
<protein>
    <recommendedName>
        <fullName evidence="3">HEAT repeat domain-containing protein</fullName>
    </recommendedName>
</protein>
<evidence type="ECO:0000313" key="1">
    <source>
        <dbReference type="EMBL" id="PWB76403.1"/>
    </source>
</evidence>
<dbReference type="Pfam" id="PF03130">
    <property type="entry name" value="HEAT_PBS"/>
    <property type="match status" value="1"/>
</dbReference>
<feature type="non-terminal residue" evidence="1">
    <location>
        <position position="1"/>
    </location>
</feature>
<proteinExistence type="predicted"/>
<reference evidence="1 2" key="1">
    <citation type="journal article" date="2018" name="ISME J.">
        <title>A methanotrophic archaeon couples anaerobic oxidation of methane to Fe(III) reduction.</title>
        <authorList>
            <person name="Cai C."/>
            <person name="Leu A.O."/>
            <person name="Xie G.J."/>
            <person name="Guo J."/>
            <person name="Feng Y."/>
            <person name="Zhao J.X."/>
            <person name="Tyson G.W."/>
            <person name="Yuan Z."/>
            <person name="Hu S."/>
        </authorList>
    </citation>
    <scope>NUCLEOTIDE SEQUENCE [LARGE SCALE GENOMIC DNA]</scope>
    <source>
        <strain evidence="1">FeB_12</strain>
    </source>
</reference>